<dbReference type="InterPro" id="IPR002347">
    <property type="entry name" value="SDR_fam"/>
</dbReference>
<name>A0A2R7YYZ6_9ACTN</name>
<comment type="similarity">
    <text evidence="1">Belongs to the short-chain dehydrogenases/reductases (SDR) family.</text>
</comment>
<evidence type="ECO:0000256" key="2">
    <source>
        <dbReference type="ARBA" id="ARBA00023002"/>
    </source>
</evidence>
<dbReference type="Gene3D" id="3.40.50.720">
    <property type="entry name" value="NAD(P)-binding Rossmann-like Domain"/>
    <property type="match status" value="1"/>
</dbReference>
<dbReference type="SUPFAM" id="SSF51735">
    <property type="entry name" value="NAD(P)-binding Rossmann-fold domains"/>
    <property type="match status" value="1"/>
</dbReference>
<dbReference type="EMBL" id="PYXZ01000002">
    <property type="protein sequence ID" value="PUA81617.1"/>
    <property type="molecule type" value="Genomic_DNA"/>
</dbReference>
<comment type="caution">
    <text evidence="3">The sequence shown here is derived from an EMBL/GenBank/DDBJ whole genome shotgun (WGS) entry which is preliminary data.</text>
</comment>
<evidence type="ECO:0000256" key="1">
    <source>
        <dbReference type="ARBA" id="ARBA00006484"/>
    </source>
</evidence>
<gene>
    <name evidence="3" type="ORF">C7S10_05960</name>
</gene>
<dbReference type="NCBIfam" id="NF040491">
    <property type="entry name" value="SDR_subfam_4"/>
    <property type="match status" value="1"/>
</dbReference>
<proteinExistence type="inferred from homology"/>
<dbReference type="AlphaFoldDB" id="A0A2R7YYZ6"/>
<dbReference type="InterPro" id="IPR020904">
    <property type="entry name" value="Sc_DH/Rdtase_CS"/>
</dbReference>
<dbReference type="OrthoDB" id="4535149at2"/>
<dbReference type="PANTHER" id="PTHR24321:SF8">
    <property type="entry name" value="ESTRADIOL 17-BETA-DEHYDROGENASE 8-RELATED"/>
    <property type="match status" value="1"/>
</dbReference>
<sequence>MTQPRVALVTGAARGIGAATVRALVAAGCRVVAVDACLGEDHGLAGVEHPLATRADLDAVADGSGDSVVPVVADVRDREALAEAAALAVERWGRLDVAVAGAAVMAGGRPLWETTEAELASVWSVDTLGVWSTAAVAVPHMLAGPDPSGCRVVAVASTAASRGLFHLAGYTMAKHAVVGLVRGLAADLVGTGVTAVAVSPGATRTPMLDATARLYGLADPSELTAHQLSRRVHEPEEVAATIAHCCSVAGGLLNGSVVEVGGGSG</sequence>
<protein>
    <submittedName>
        <fullName evidence="3">SDR family mycofactocin-dependent oxidoreductase</fullName>
    </submittedName>
</protein>
<dbReference type="PRINTS" id="PR00081">
    <property type="entry name" value="GDHRDH"/>
</dbReference>
<dbReference type="CDD" id="cd05233">
    <property type="entry name" value="SDR_c"/>
    <property type="match status" value="1"/>
</dbReference>
<dbReference type="PROSITE" id="PS00061">
    <property type="entry name" value="ADH_SHORT"/>
    <property type="match status" value="1"/>
</dbReference>
<organism evidence="3 4">
    <name type="scientific">Nocardioides currus</name>
    <dbReference type="NCBI Taxonomy" id="2133958"/>
    <lineage>
        <taxon>Bacteria</taxon>
        <taxon>Bacillati</taxon>
        <taxon>Actinomycetota</taxon>
        <taxon>Actinomycetes</taxon>
        <taxon>Propionibacteriales</taxon>
        <taxon>Nocardioidaceae</taxon>
        <taxon>Nocardioides</taxon>
    </lineage>
</organism>
<dbReference type="PANTHER" id="PTHR24321">
    <property type="entry name" value="DEHYDROGENASES, SHORT CHAIN"/>
    <property type="match status" value="1"/>
</dbReference>
<evidence type="ECO:0000313" key="4">
    <source>
        <dbReference type="Proteomes" id="UP000244867"/>
    </source>
</evidence>
<reference evidence="3 4" key="1">
    <citation type="submission" date="2018-03" db="EMBL/GenBank/DDBJ databases">
        <authorList>
            <person name="Keele B.F."/>
        </authorList>
    </citation>
    <scope>NUCLEOTIDE SEQUENCE [LARGE SCALE GENOMIC DNA]</scope>
    <source>
        <strain evidence="3 4">IB-3</strain>
    </source>
</reference>
<dbReference type="InterPro" id="IPR036291">
    <property type="entry name" value="NAD(P)-bd_dom_sf"/>
</dbReference>
<evidence type="ECO:0000313" key="3">
    <source>
        <dbReference type="EMBL" id="PUA81617.1"/>
    </source>
</evidence>
<dbReference type="GO" id="GO:0016491">
    <property type="term" value="F:oxidoreductase activity"/>
    <property type="evidence" value="ECO:0007669"/>
    <property type="project" value="UniProtKB-KW"/>
</dbReference>
<dbReference type="RefSeq" id="WP_108343509.1">
    <property type="nucleotide sequence ID" value="NZ_PYXZ01000002.1"/>
</dbReference>
<dbReference type="Pfam" id="PF13561">
    <property type="entry name" value="adh_short_C2"/>
    <property type="match status" value="1"/>
</dbReference>
<dbReference type="InterPro" id="IPR030981">
    <property type="entry name" value="SDR_subfam_2"/>
</dbReference>
<accession>A0A2R7YYZ6</accession>
<keyword evidence="4" id="KW-1185">Reference proteome</keyword>
<dbReference type="NCBIfam" id="TIGR04504">
    <property type="entry name" value="SDR_subfam_2"/>
    <property type="match status" value="1"/>
</dbReference>
<dbReference type="Proteomes" id="UP000244867">
    <property type="component" value="Unassembled WGS sequence"/>
</dbReference>
<keyword evidence="2" id="KW-0560">Oxidoreductase</keyword>